<organism evidence="2 3">
    <name type="scientific">Pseudomonas fluorescens</name>
    <dbReference type="NCBI Taxonomy" id="294"/>
    <lineage>
        <taxon>Bacteria</taxon>
        <taxon>Pseudomonadati</taxon>
        <taxon>Pseudomonadota</taxon>
        <taxon>Gammaproteobacteria</taxon>
        <taxon>Pseudomonadales</taxon>
        <taxon>Pseudomonadaceae</taxon>
        <taxon>Pseudomonas</taxon>
    </lineage>
</organism>
<reference evidence="2 3" key="1">
    <citation type="submission" date="2018-06" db="EMBL/GenBank/DDBJ databases">
        <authorList>
            <consortium name="Pathogen Informatics"/>
            <person name="Doyle S."/>
        </authorList>
    </citation>
    <scope>NUCLEOTIDE SEQUENCE [LARGE SCALE GENOMIC DNA]</scope>
    <source>
        <strain evidence="2 3">NCTC10392</strain>
    </source>
</reference>
<dbReference type="RefSeq" id="WP_038442816.1">
    <property type="nucleotide sequence ID" value="NZ_CP008896.1"/>
</dbReference>
<sequence length="1560" mass="174905">MSNSIGATQGTSQLQASRDYLRRLFAERPTLAQVADSMIQGWISEWFSTCGLQAGSTWIGVRQVSQANGVSYAQLTTLSDALIHRCMSRDVLNYVKDHHCLLVSSITQGLVPFTGDVSVNDIEFMLNTLSVELLDGFIQRLLAYWNAHVPDNTALCHWGAVGRQLRACLLSARQNPPLTAEEGKKLLGLGDGPQELWGYQADRQVLGGAHVLRIYQVYAGHEGQPGEWLPLLVLQRQVAQKQVNLVYVPAMSVLKLTTLDELGNLLARYMSSYTPGLLVRWVLREPQGDAFDAQAQALLERQLRVLKRVDWSALASVDSYKRLFHTLTAPDVWFDADYVQQPHEEQLPVWLQAASDAERQTYGQWLERLAHLHNRTGGASFLDGLDPIDVYARKALQRQMRLDYPREAAINPDDYLLTFERTQGATVGWTERTSGTLTSWALENPFASPYANVQISNQAAPGREPARWIKPAYLKKLIETVDVGRHYPALLKRMLVSDPLESARRRQLFVEQMALQLPLRALENSLRRYNGFTPSGAEVVQALLHSDPLRRTVGNQVVIARPLAFLTHAGGAVYRAHNLFVIGPRDNGALPHILYRPDQVEAALQQFSSRQALLDEVTRTGSELQALVLEHMDEHGRVLFGNGGFLSPHVQRFLQGDEYNEQPDASPALLSDEPVQGAFLEVVFAENARSLCLAAEKRSTSVETLRWTLFKNNLWQIFNALLPMLRGPVAVAGWLAQVYGSFRAVLALPAGASQEDSANALGELIASLAGLLLSPVVSLDQRLRLNETNPLPTGSIQTTAPRHVQQTPSTFAWRRSLADVTGMDFSWANSRLRLGPAQQAQLETFRWSPGRGEQWPRSPAIISSDSPVRGRVAVQRGGGVFSHEAYLLIDSQLYGVRQVDGRWRIVDLRAPQRQGPWLRKDAQGIWKVDLGLQLLGGHPKLSAASRRANILRQNQMFEQRYQEATVRLVEAESAVAAAEERFQEAHDSNPQRLFDQTLQDIRDTYLAELEKQSRAQFEKLDVLIAKNANKPVERFESEKILQLEGIVENLRVQMAVLITNRATKMLPGERRSQLHEQLAHEDMAIAQEAHHALVQAAQNIARHNDRLIDLSILERNNYARLTKVPGYESRVDALAPSTLGTPLDWKSLQLKVLGGVILRRQPLPEEYDDFLRIGWLIDEAIRSVQSQKSLQDPGPLTVQQHIEGYDAILLEYDKTQASLREYGDMASELFYEGSIERLSRMLNALQHEARESLVGLLRERERTPVREPGPALGSGKRLIRDRKSRYLVGQVRARTPELDEDIVDVINPVDQSVVASFRQAPGSNEFEAITEASTPPVRPTRSLAKLKEDGRKLLDRQAIVLEQARAEAGVSSLPASVEARLLRHAAKVSAVAEKIRKALEREKNPGASQPLLTQLVQASSHLVEHGRLIRIEMVKRLAPDEEGIAYLKSQNEVQIVPIEGRIALKRENDFLQEYIVKDIKGAVLAYAHFHYRTPGAANTEYSAGHLKKPQQRFMSFRSLADKTDSDVITIYYSRISATMAQRLFFSATGAMQQRGRRVFW</sequence>
<protein>
    <submittedName>
        <fullName evidence="2">Uncharacterized protein</fullName>
    </submittedName>
</protein>
<dbReference type="OrthoDB" id="7003488at2"/>
<keyword evidence="1" id="KW-0175">Coiled coil</keyword>
<evidence type="ECO:0000313" key="3">
    <source>
        <dbReference type="Proteomes" id="UP000255125"/>
    </source>
</evidence>
<proteinExistence type="predicted"/>
<accession>A0A379IHU4</accession>
<dbReference type="Proteomes" id="UP000255125">
    <property type="component" value="Unassembled WGS sequence"/>
</dbReference>
<evidence type="ECO:0000313" key="2">
    <source>
        <dbReference type="EMBL" id="SUD32960.1"/>
    </source>
</evidence>
<evidence type="ECO:0000256" key="1">
    <source>
        <dbReference type="SAM" id="Coils"/>
    </source>
</evidence>
<dbReference type="KEGG" id="pfn:HZ99_10490"/>
<name>A0A379IHU4_PSEFL</name>
<dbReference type="EMBL" id="UGUS01000002">
    <property type="protein sequence ID" value="SUD32960.1"/>
    <property type="molecule type" value="Genomic_DNA"/>
</dbReference>
<feature type="coiled-coil region" evidence="1">
    <location>
        <begin position="954"/>
        <end position="988"/>
    </location>
</feature>
<gene>
    <name evidence="2" type="ORF">NCTC10392_04344</name>
</gene>